<dbReference type="OrthoDB" id="7871744at2"/>
<evidence type="ECO:0000313" key="6">
    <source>
        <dbReference type="Proteomes" id="UP000078446"/>
    </source>
</evidence>
<dbReference type="PROSITE" id="PS51257">
    <property type="entry name" value="PROKAR_LIPOPROTEIN"/>
    <property type="match status" value="1"/>
</dbReference>
<reference evidence="5 6" key="1">
    <citation type="journal article" date="2016" name="Genome Biol. Evol.">
        <title>Comparative Genomic Analyses of the Moraxella catarrhalis Serosensitive and Seroresistant Lineages Demonstrate Their Independent Evolution.</title>
        <authorList>
            <person name="Earl J.P."/>
            <person name="de Vries S.P."/>
            <person name="Ahmed A."/>
            <person name="Powell E."/>
            <person name="Schultz M.P."/>
            <person name="Hermans P.W."/>
            <person name="Hill D.J."/>
            <person name="Zhou Z."/>
            <person name="Constantinidou C.I."/>
            <person name="Hu F.Z."/>
            <person name="Bootsma H.J."/>
            <person name="Ehrlich G.D."/>
        </authorList>
    </citation>
    <scope>NUCLEOTIDE SEQUENCE [LARGE SCALE GENOMIC DNA]</scope>
    <source>
        <strain evidence="3 5">Z7542</strain>
        <strain evidence="4 6">Z7574</strain>
    </source>
</reference>
<evidence type="ECO:0000313" key="3">
    <source>
        <dbReference type="EMBL" id="OAU94557.1"/>
    </source>
</evidence>
<dbReference type="RefSeq" id="WP_064611878.1">
    <property type="nucleotide sequence ID" value="NZ_LXHB01000136.1"/>
</dbReference>
<feature type="signal peptide" evidence="1">
    <location>
        <begin position="1"/>
        <end position="19"/>
    </location>
</feature>
<dbReference type="Pfam" id="PF14302">
    <property type="entry name" value="DUF4377"/>
    <property type="match status" value="1"/>
</dbReference>
<evidence type="ECO:0000313" key="4">
    <source>
        <dbReference type="EMBL" id="OAV02143.1"/>
    </source>
</evidence>
<dbReference type="EMBL" id="LXHE01000002">
    <property type="protein sequence ID" value="OAV02143.1"/>
    <property type="molecule type" value="Genomic_DNA"/>
</dbReference>
<protein>
    <recommendedName>
        <fullName evidence="2">DUF4377 domain-containing protein</fullName>
    </recommendedName>
</protein>
<feature type="chain" id="PRO_5008279757" description="DUF4377 domain-containing protein" evidence="1">
    <location>
        <begin position="20"/>
        <end position="134"/>
    </location>
</feature>
<gene>
    <name evidence="4" type="ORF">AO382_0509</name>
    <name evidence="3" type="ORF">AO384_1914</name>
</gene>
<dbReference type="EMBL" id="LXHC01000028">
    <property type="protein sequence ID" value="OAU94557.1"/>
    <property type="molecule type" value="Genomic_DNA"/>
</dbReference>
<evidence type="ECO:0000259" key="2">
    <source>
        <dbReference type="Pfam" id="PF14302"/>
    </source>
</evidence>
<dbReference type="PATRIC" id="fig|480.236.peg.1725"/>
<sequence>MKKLFAGVALASVALAGCASTQLDDKRVMIVEGEVKQVQVQDLRSFQVEIAPRKAVCELTNNLGETVQAECLQYRRTFDRNFNVLSGDIEGFQYEPGFRYVLDLKQERLLNETTGQVVPKWTLNKIISKTPEIL</sequence>
<comment type="caution">
    <text evidence="3">The sequence shown here is derived from an EMBL/GenBank/DDBJ whole genome shotgun (WGS) entry which is preliminary data.</text>
</comment>
<feature type="domain" description="DUF4377" evidence="2">
    <location>
        <begin position="50"/>
        <end position="129"/>
    </location>
</feature>
<dbReference type="InterPro" id="IPR025485">
    <property type="entry name" value="DUF4377"/>
</dbReference>
<keyword evidence="1" id="KW-0732">Signal</keyword>
<dbReference type="AlphaFoldDB" id="A0A198UH59"/>
<organism evidence="3 5">
    <name type="scientific">Moraxella catarrhalis</name>
    <name type="common">Branhamella catarrhalis</name>
    <dbReference type="NCBI Taxonomy" id="480"/>
    <lineage>
        <taxon>Bacteria</taxon>
        <taxon>Pseudomonadati</taxon>
        <taxon>Pseudomonadota</taxon>
        <taxon>Gammaproteobacteria</taxon>
        <taxon>Moraxellales</taxon>
        <taxon>Moraxellaceae</taxon>
        <taxon>Moraxella</taxon>
    </lineage>
</organism>
<evidence type="ECO:0000256" key="1">
    <source>
        <dbReference type="SAM" id="SignalP"/>
    </source>
</evidence>
<name>A0A198UH59_MORCA</name>
<evidence type="ECO:0000313" key="5">
    <source>
        <dbReference type="Proteomes" id="UP000078228"/>
    </source>
</evidence>
<dbReference type="Proteomes" id="UP000078446">
    <property type="component" value="Unassembled WGS sequence"/>
</dbReference>
<dbReference type="eggNOG" id="ENOG5032X54">
    <property type="taxonomic scope" value="Bacteria"/>
</dbReference>
<keyword evidence="5" id="KW-1185">Reference proteome</keyword>
<proteinExistence type="predicted"/>
<accession>A0A198UH59</accession>
<dbReference type="Proteomes" id="UP000078228">
    <property type="component" value="Unassembled WGS sequence"/>
</dbReference>